<dbReference type="Gene3D" id="3.20.20.80">
    <property type="entry name" value="Glycosidases"/>
    <property type="match status" value="1"/>
</dbReference>
<dbReference type="AlphaFoldDB" id="A0A494WFL3"/>
<gene>
    <name evidence="12" type="ORF">SAMIE_1032230</name>
</gene>
<dbReference type="KEGG" id="sami:SAMIE_1032230"/>
<dbReference type="InterPro" id="IPR017853">
    <property type="entry name" value="GH"/>
</dbReference>
<dbReference type="SMART" id="SM00633">
    <property type="entry name" value="Glyco_10"/>
    <property type="match status" value="1"/>
</dbReference>
<dbReference type="GO" id="GO:0031176">
    <property type="term" value="F:endo-1,4-beta-xylanase activity"/>
    <property type="evidence" value="ECO:0007669"/>
    <property type="project" value="UniProtKB-EC"/>
</dbReference>
<keyword evidence="4" id="KW-0732">Signal</keyword>
<organism evidence="12 13">
    <name type="scientific">Sphingobium amiense</name>
    <dbReference type="NCBI Taxonomy" id="135719"/>
    <lineage>
        <taxon>Bacteria</taxon>
        <taxon>Pseudomonadati</taxon>
        <taxon>Pseudomonadota</taxon>
        <taxon>Alphaproteobacteria</taxon>
        <taxon>Sphingomonadales</taxon>
        <taxon>Sphingomonadaceae</taxon>
        <taxon>Sphingobium</taxon>
    </lineage>
</organism>
<keyword evidence="13" id="KW-1185">Reference proteome</keyword>
<evidence type="ECO:0000256" key="8">
    <source>
        <dbReference type="ARBA" id="ARBA00023326"/>
    </source>
</evidence>
<accession>A0A494WFL3</accession>
<evidence type="ECO:0000256" key="1">
    <source>
        <dbReference type="ARBA" id="ARBA00000681"/>
    </source>
</evidence>
<keyword evidence="3 12" id="KW-0858">Xylan degradation</keyword>
<dbReference type="PANTHER" id="PTHR31490">
    <property type="entry name" value="GLYCOSYL HYDROLASE"/>
    <property type="match status" value="1"/>
</dbReference>
<dbReference type="RefSeq" id="WP_066701089.1">
    <property type="nucleotide sequence ID" value="NZ_AP018664.1"/>
</dbReference>
<evidence type="ECO:0000256" key="9">
    <source>
        <dbReference type="PROSITE-ProRule" id="PRU10061"/>
    </source>
</evidence>
<proteinExistence type="inferred from homology"/>
<dbReference type="EC" id="3.2.1.8" evidence="10"/>
<dbReference type="PANTHER" id="PTHR31490:SF88">
    <property type="entry name" value="BETA-XYLANASE"/>
    <property type="match status" value="1"/>
</dbReference>
<keyword evidence="5 10" id="KW-0378">Hydrolase</keyword>
<evidence type="ECO:0000256" key="6">
    <source>
        <dbReference type="ARBA" id="ARBA00023277"/>
    </source>
</evidence>
<evidence type="ECO:0000256" key="2">
    <source>
        <dbReference type="ARBA" id="ARBA00007495"/>
    </source>
</evidence>
<dbReference type="EMBL" id="AP018664">
    <property type="protein sequence ID" value="BBD99722.1"/>
    <property type="molecule type" value="Genomic_DNA"/>
</dbReference>
<evidence type="ECO:0000256" key="7">
    <source>
        <dbReference type="ARBA" id="ARBA00023295"/>
    </source>
</evidence>
<evidence type="ECO:0000256" key="4">
    <source>
        <dbReference type="ARBA" id="ARBA00022729"/>
    </source>
</evidence>
<comment type="similarity">
    <text evidence="2 10">Belongs to the glycosyl hydrolase 10 (cellulase F) family.</text>
</comment>
<evidence type="ECO:0000259" key="11">
    <source>
        <dbReference type="PROSITE" id="PS51760"/>
    </source>
</evidence>
<dbReference type="PROSITE" id="PS51760">
    <property type="entry name" value="GH10_2"/>
    <property type="match status" value="1"/>
</dbReference>
<reference evidence="12 13" key="1">
    <citation type="submission" date="2018-05" db="EMBL/GenBank/DDBJ databases">
        <title>Complete Genome Sequence of the Nonylphenol-Degrading Bacterium Sphingobium amiense DSM 16289T.</title>
        <authorList>
            <person name="Ootsuka M."/>
            <person name="Nishizawa T."/>
            <person name="Ohta H."/>
        </authorList>
    </citation>
    <scope>NUCLEOTIDE SEQUENCE [LARGE SCALE GENOMIC DNA]</scope>
    <source>
        <strain evidence="12 13">DSM 16289</strain>
    </source>
</reference>
<dbReference type="PRINTS" id="PR00134">
    <property type="entry name" value="GLHYDRLASE10"/>
</dbReference>
<evidence type="ECO:0000256" key="3">
    <source>
        <dbReference type="ARBA" id="ARBA00022651"/>
    </source>
</evidence>
<evidence type="ECO:0000256" key="10">
    <source>
        <dbReference type="RuleBase" id="RU361174"/>
    </source>
</evidence>
<evidence type="ECO:0000256" key="5">
    <source>
        <dbReference type="ARBA" id="ARBA00022801"/>
    </source>
</evidence>
<dbReference type="PROSITE" id="PS00591">
    <property type="entry name" value="GH10_1"/>
    <property type="match status" value="1"/>
</dbReference>
<dbReference type="SUPFAM" id="SSF51445">
    <property type="entry name" value="(Trans)glycosidases"/>
    <property type="match status" value="1"/>
</dbReference>
<evidence type="ECO:0000313" key="12">
    <source>
        <dbReference type="EMBL" id="BBD99722.1"/>
    </source>
</evidence>
<dbReference type="InterPro" id="IPR044846">
    <property type="entry name" value="GH10"/>
</dbReference>
<name>A0A494WFL3_9SPHN</name>
<feature type="active site" description="Nucleophile" evidence="9">
    <location>
        <position position="264"/>
    </location>
</feature>
<keyword evidence="8 10" id="KW-0624">Polysaccharide degradation</keyword>
<evidence type="ECO:0000313" key="13">
    <source>
        <dbReference type="Proteomes" id="UP000279959"/>
    </source>
</evidence>
<dbReference type="PROSITE" id="PS51257">
    <property type="entry name" value="PROKAR_LIPOPROTEIN"/>
    <property type="match status" value="1"/>
</dbReference>
<sequence length="358" mass="38885">MILSRRAAIAGALAFTGCGGCSAHDQPVVVGPVPPLKSVSGIPVGCCIETDNLRDSAFTGLLLRDFNQITPSYEMKMSICVRPDGSFNFGPADRLIAFAADKGMRLHGSALVWYKYQPAAFQALAGRRDAFERLYADWIGQMVGRTQGVASGWDVINEPIEHEEIRLRDSLWTRVLGPEEHMVMALDLATRADPGAVHFINEYDLERRPEKRLLFMKLIESLLKRGAKIGGIGTQTHIELADRGTIKPAIADLASFGLPLHISELDVSLGRWSVNRAPLGTKLSDQAAVAAEVADAFVALPSSQRYALTLWGLRDRDSWLQMPPFDPARGDLPLAFDDAGKPKPMAAALARSLASAPA</sequence>
<dbReference type="InterPro" id="IPR031158">
    <property type="entry name" value="GH10_AS"/>
</dbReference>
<feature type="domain" description="GH10" evidence="11">
    <location>
        <begin position="30"/>
        <end position="352"/>
    </location>
</feature>
<dbReference type="Pfam" id="PF00331">
    <property type="entry name" value="Glyco_hydro_10"/>
    <property type="match status" value="1"/>
</dbReference>
<protein>
    <recommendedName>
        <fullName evidence="10">Beta-xylanase</fullName>
        <ecNumber evidence="10">3.2.1.8</ecNumber>
    </recommendedName>
</protein>
<dbReference type="InterPro" id="IPR001000">
    <property type="entry name" value="GH10_dom"/>
</dbReference>
<keyword evidence="7 10" id="KW-0326">Glycosidase</keyword>
<dbReference type="Proteomes" id="UP000279959">
    <property type="component" value="Chromosome"/>
</dbReference>
<keyword evidence="6 10" id="KW-0119">Carbohydrate metabolism</keyword>
<comment type="catalytic activity">
    <reaction evidence="1 10">
        <text>Endohydrolysis of (1-&gt;4)-beta-D-xylosidic linkages in xylans.</text>
        <dbReference type="EC" id="3.2.1.8"/>
    </reaction>
</comment>
<dbReference type="GO" id="GO:0045493">
    <property type="term" value="P:xylan catabolic process"/>
    <property type="evidence" value="ECO:0007669"/>
    <property type="project" value="UniProtKB-KW"/>
</dbReference>